<keyword evidence="4" id="KW-0004">4Fe-4S</keyword>
<evidence type="ECO:0000256" key="5">
    <source>
        <dbReference type="ARBA" id="ARBA00022723"/>
    </source>
</evidence>
<dbReference type="Pfam" id="PF13187">
    <property type="entry name" value="Fer4_9"/>
    <property type="match status" value="1"/>
</dbReference>
<reference evidence="10 11" key="1">
    <citation type="submission" date="2019-12" db="EMBL/GenBank/DDBJ databases">
        <title>Defluviitalea raffinosedens, isolated from a biogas fermenter, genome sequencing and characterization.</title>
        <authorList>
            <person name="Rettenmaier R."/>
            <person name="Schneider M."/>
            <person name="Neuhaus K."/>
            <person name="Liebl W."/>
            <person name="Zverlov V."/>
        </authorList>
    </citation>
    <scope>NUCLEOTIDE SEQUENCE [LARGE SCALE GENOMIC DNA]</scope>
    <source>
        <strain evidence="10 11">249c-K6</strain>
    </source>
</reference>
<evidence type="ECO:0000256" key="7">
    <source>
        <dbReference type="ARBA" id="ARBA00023014"/>
    </source>
</evidence>
<comment type="cofactor">
    <cofactor evidence="1">
        <name>[4Fe-4S] cluster</name>
        <dbReference type="ChEBI" id="CHEBI:49883"/>
    </cofactor>
</comment>
<dbReference type="EMBL" id="WSLF01000004">
    <property type="protein sequence ID" value="KAE9634902.1"/>
    <property type="molecule type" value="Genomic_DNA"/>
</dbReference>
<gene>
    <name evidence="10" type="ORF">GND95_06215</name>
</gene>
<sequence length="256" mass="29376">MVLYFSGTGNTEYIARLIAEGLGDECIDLFDRIRTNDKSSLYSEKTYVICAPIYVCEMPLFLMKYLKSIIFNGNNKVYFIFTSGGYCGSAKVQAKLFSLKKNLRFLGCSEFVMPRNYVANNRYAMDDEEVIYSKISKANKKINPVVEAIKNERKLKSRHVWLFETLIIAPFAPIWTKYKLIAKDFYSTEECVGCGICEKVCPLNNIEVISKKPEWGESCTHCMACISKCPKKAIEYGNLTQGKMRYLLKDYVKIKK</sequence>
<evidence type="ECO:0000313" key="10">
    <source>
        <dbReference type="EMBL" id="KAE9634902.1"/>
    </source>
</evidence>
<dbReference type="InterPro" id="IPR050157">
    <property type="entry name" value="PSI_iron-sulfur_center"/>
</dbReference>
<keyword evidence="11" id="KW-1185">Reference proteome</keyword>
<comment type="function">
    <text evidence="2">Ferredoxins are iron-sulfur proteins that transfer electrons in a wide variety of metabolic reactions.</text>
</comment>
<dbReference type="Gene3D" id="3.30.70.20">
    <property type="match status" value="1"/>
</dbReference>
<dbReference type="GO" id="GO:0010181">
    <property type="term" value="F:FMN binding"/>
    <property type="evidence" value="ECO:0007669"/>
    <property type="project" value="InterPro"/>
</dbReference>
<feature type="domain" description="4Fe-4S ferredoxin-type" evidence="9">
    <location>
        <begin position="217"/>
        <end position="239"/>
    </location>
</feature>
<dbReference type="GO" id="GO:0009055">
    <property type="term" value="F:electron transfer activity"/>
    <property type="evidence" value="ECO:0007669"/>
    <property type="project" value="InterPro"/>
</dbReference>
<dbReference type="InterPro" id="IPR029039">
    <property type="entry name" value="Flavoprotein-like_sf"/>
</dbReference>
<dbReference type="InterPro" id="IPR001226">
    <property type="entry name" value="Flavodoxin_CS"/>
</dbReference>
<dbReference type="Gene3D" id="3.40.50.360">
    <property type="match status" value="1"/>
</dbReference>
<dbReference type="PROSITE" id="PS00201">
    <property type="entry name" value="FLAVODOXIN"/>
    <property type="match status" value="1"/>
</dbReference>
<feature type="domain" description="Flavodoxin-like" evidence="8">
    <location>
        <begin position="1"/>
        <end position="143"/>
    </location>
</feature>
<dbReference type="PANTHER" id="PTHR24960:SF79">
    <property type="entry name" value="PHOTOSYSTEM I IRON-SULFUR CENTER"/>
    <property type="match status" value="1"/>
</dbReference>
<dbReference type="GO" id="GO:0046872">
    <property type="term" value="F:metal ion binding"/>
    <property type="evidence" value="ECO:0007669"/>
    <property type="project" value="UniProtKB-KW"/>
</dbReference>
<feature type="domain" description="4Fe-4S ferredoxin-type" evidence="9">
    <location>
        <begin position="182"/>
        <end position="211"/>
    </location>
</feature>
<comment type="caution">
    <text evidence="10">The sequence shown here is derived from an EMBL/GenBank/DDBJ whole genome shotgun (WGS) entry which is preliminary data.</text>
</comment>
<dbReference type="PROSITE" id="PS51379">
    <property type="entry name" value="4FE4S_FER_2"/>
    <property type="match status" value="2"/>
</dbReference>
<dbReference type="InterPro" id="IPR017896">
    <property type="entry name" value="4Fe4S_Fe-S-bd"/>
</dbReference>
<dbReference type="InterPro" id="IPR047964">
    <property type="entry name" value="EFR1-like"/>
</dbReference>
<evidence type="ECO:0000256" key="3">
    <source>
        <dbReference type="ARBA" id="ARBA00013529"/>
    </source>
</evidence>
<keyword evidence="6" id="KW-0408">Iron</keyword>
<dbReference type="GO" id="GO:0051539">
    <property type="term" value="F:4 iron, 4 sulfur cluster binding"/>
    <property type="evidence" value="ECO:0007669"/>
    <property type="project" value="UniProtKB-KW"/>
</dbReference>
<dbReference type="InterPro" id="IPR017900">
    <property type="entry name" value="4Fe4S_Fe_S_CS"/>
</dbReference>
<proteinExistence type="predicted"/>
<organism evidence="10 11">
    <name type="scientific">Defluviitalea raffinosedens</name>
    <dbReference type="NCBI Taxonomy" id="1450156"/>
    <lineage>
        <taxon>Bacteria</taxon>
        <taxon>Bacillati</taxon>
        <taxon>Bacillota</taxon>
        <taxon>Clostridia</taxon>
        <taxon>Lachnospirales</taxon>
        <taxon>Defluviitaleaceae</taxon>
        <taxon>Defluviitalea</taxon>
    </lineage>
</organism>
<dbReference type="InterPro" id="IPR008254">
    <property type="entry name" value="Flavodoxin/NO_synth"/>
</dbReference>
<evidence type="ECO:0000256" key="2">
    <source>
        <dbReference type="ARBA" id="ARBA00003532"/>
    </source>
</evidence>
<name>A0A7C8LTJ0_9FIRM</name>
<dbReference type="OrthoDB" id="9813995at2"/>
<dbReference type="GO" id="GO:0016651">
    <property type="term" value="F:oxidoreductase activity, acting on NAD(P)H"/>
    <property type="evidence" value="ECO:0007669"/>
    <property type="project" value="UniProtKB-ARBA"/>
</dbReference>
<accession>A0A7C8LTJ0</accession>
<dbReference type="Proteomes" id="UP000483018">
    <property type="component" value="Unassembled WGS sequence"/>
</dbReference>
<dbReference type="AlphaFoldDB" id="A0A7C8LTJ0"/>
<dbReference type="NCBIfam" id="NF038196">
    <property type="entry name" value="ferrodoxin_EFR1"/>
    <property type="match status" value="1"/>
</dbReference>
<keyword evidence="7" id="KW-0411">Iron-sulfur</keyword>
<dbReference type="SUPFAM" id="SSF52218">
    <property type="entry name" value="Flavoproteins"/>
    <property type="match status" value="1"/>
</dbReference>
<dbReference type="PANTHER" id="PTHR24960">
    <property type="entry name" value="PHOTOSYSTEM I IRON-SULFUR CENTER-RELATED"/>
    <property type="match status" value="1"/>
</dbReference>
<evidence type="ECO:0000313" key="11">
    <source>
        <dbReference type="Proteomes" id="UP000483018"/>
    </source>
</evidence>
<evidence type="ECO:0000256" key="1">
    <source>
        <dbReference type="ARBA" id="ARBA00001966"/>
    </source>
</evidence>
<dbReference type="PROSITE" id="PS50902">
    <property type="entry name" value="FLAVODOXIN_LIKE"/>
    <property type="match status" value="1"/>
</dbReference>
<protein>
    <recommendedName>
        <fullName evidence="3">Ferredoxin</fullName>
    </recommendedName>
</protein>
<dbReference type="PROSITE" id="PS00198">
    <property type="entry name" value="4FE4S_FER_1"/>
    <property type="match status" value="2"/>
</dbReference>
<evidence type="ECO:0000259" key="8">
    <source>
        <dbReference type="PROSITE" id="PS50902"/>
    </source>
</evidence>
<keyword evidence="5" id="KW-0479">Metal-binding</keyword>
<dbReference type="SUPFAM" id="SSF54862">
    <property type="entry name" value="4Fe-4S ferredoxins"/>
    <property type="match status" value="1"/>
</dbReference>
<evidence type="ECO:0000256" key="6">
    <source>
        <dbReference type="ARBA" id="ARBA00023004"/>
    </source>
</evidence>
<evidence type="ECO:0000259" key="9">
    <source>
        <dbReference type="PROSITE" id="PS51379"/>
    </source>
</evidence>
<evidence type="ECO:0000256" key="4">
    <source>
        <dbReference type="ARBA" id="ARBA00022485"/>
    </source>
</evidence>
<dbReference type="RefSeq" id="WP_158739989.1">
    <property type="nucleotide sequence ID" value="NZ_WSLF01000004.1"/>
</dbReference>